<evidence type="ECO:0000256" key="1">
    <source>
        <dbReference type="SAM" id="MobiDB-lite"/>
    </source>
</evidence>
<evidence type="ECO:0000313" key="2">
    <source>
        <dbReference type="EMBL" id="MDX5985069.1"/>
    </source>
</evidence>
<organism evidence="2 3">
    <name type="scientific">Sphingomonas echinoides</name>
    <dbReference type="NCBI Taxonomy" id="59803"/>
    <lineage>
        <taxon>Bacteria</taxon>
        <taxon>Pseudomonadati</taxon>
        <taxon>Pseudomonadota</taxon>
        <taxon>Alphaproteobacteria</taxon>
        <taxon>Sphingomonadales</taxon>
        <taxon>Sphingomonadaceae</taxon>
        <taxon>Sphingomonas</taxon>
    </lineage>
</organism>
<reference evidence="2 3" key="1">
    <citation type="submission" date="2023-11" db="EMBL/GenBank/DDBJ databases">
        <title>MicrobeMod: A computational toolkit for identifying prokaryotic methylation and restriction-modification with nanopore sequencing.</title>
        <authorList>
            <person name="Crits-Christoph A."/>
            <person name="Kang S.C."/>
            <person name="Lee H."/>
            <person name="Ostrov N."/>
        </authorList>
    </citation>
    <scope>NUCLEOTIDE SEQUENCE [LARGE SCALE GENOMIC DNA]</scope>
    <source>
        <strain evidence="2 3">ATCC 14820</strain>
    </source>
</reference>
<gene>
    <name evidence="2" type="ORF">SIL82_12435</name>
</gene>
<dbReference type="EMBL" id="JAWXXV010000001">
    <property type="protein sequence ID" value="MDX5985069.1"/>
    <property type="molecule type" value="Genomic_DNA"/>
</dbReference>
<keyword evidence="3" id="KW-1185">Reference proteome</keyword>
<feature type="compositionally biased region" description="Pro residues" evidence="1">
    <location>
        <begin position="38"/>
        <end position="49"/>
    </location>
</feature>
<evidence type="ECO:0000313" key="3">
    <source>
        <dbReference type="Proteomes" id="UP001279660"/>
    </source>
</evidence>
<feature type="compositionally biased region" description="Basic and acidic residues" evidence="1">
    <location>
        <begin position="53"/>
        <end position="63"/>
    </location>
</feature>
<dbReference type="Proteomes" id="UP001279660">
    <property type="component" value="Unassembled WGS sequence"/>
</dbReference>
<accession>A0ABU4PM85</accession>
<feature type="region of interest" description="Disordered" evidence="1">
    <location>
        <begin position="37"/>
        <end position="64"/>
    </location>
</feature>
<dbReference type="RefSeq" id="WP_154651246.1">
    <property type="nucleotide sequence ID" value="NZ_JAWXXV010000001.1"/>
</dbReference>
<name>A0ABU4PM85_9SPHN</name>
<sequence>MSAPLLARIDTWRAAQSDVPNRPEAIRRLIDEAMSLCSPPPATTAPAQPPLADGDRVQSDKFGKGTVLGSLRPAATSPLFAGAGSDQAGWIASVQWDGGGWGVTQITAAALERL</sequence>
<comment type="caution">
    <text evidence="2">The sequence shown here is derived from an EMBL/GenBank/DDBJ whole genome shotgun (WGS) entry which is preliminary data.</text>
</comment>
<proteinExistence type="predicted"/>
<protein>
    <submittedName>
        <fullName evidence="2">Uncharacterized protein</fullName>
    </submittedName>
</protein>